<keyword evidence="4" id="KW-1185">Reference proteome</keyword>
<keyword evidence="1" id="KW-0472">Membrane</keyword>
<proteinExistence type="predicted"/>
<dbReference type="Proteomes" id="UP001333110">
    <property type="component" value="Unassembled WGS sequence"/>
</dbReference>
<dbReference type="InterPro" id="IPR034549">
    <property type="entry name" value="SPACA6"/>
</dbReference>
<feature type="transmembrane region" description="Helical" evidence="1">
    <location>
        <begin position="254"/>
        <end position="275"/>
    </location>
</feature>
<gene>
    <name evidence="3" type="ORF">QYF61_014095</name>
</gene>
<evidence type="ECO:0000313" key="3">
    <source>
        <dbReference type="EMBL" id="KAK4812309.1"/>
    </source>
</evidence>
<dbReference type="InterPro" id="IPR007110">
    <property type="entry name" value="Ig-like_dom"/>
</dbReference>
<comment type="caution">
    <text evidence="3">The sequence shown here is derived from an EMBL/GenBank/DDBJ whole genome shotgun (WGS) entry which is preliminary data.</text>
</comment>
<reference evidence="3 4" key="1">
    <citation type="journal article" date="2023" name="J. Hered.">
        <title>Chromosome-level genome of the wood stork (Mycteria americana) provides insight into avian chromosome evolution.</title>
        <authorList>
            <person name="Flamio R. Jr."/>
            <person name="Ramstad K.M."/>
        </authorList>
    </citation>
    <scope>NUCLEOTIDE SEQUENCE [LARGE SCALE GENOMIC DNA]</scope>
    <source>
        <strain evidence="3">JAX WOST 10</strain>
    </source>
</reference>
<keyword evidence="1" id="KW-0812">Transmembrane</keyword>
<evidence type="ECO:0000259" key="2">
    <source>
        <dbReference type="PROSITE" id="PS50835"/>
    </source>
</evidence>
<sequence length="276" mass="30113">MDFKVYSFWGFLRGYLGTYGTPGWIYGVQVSYTGDLWGRGRVYGDWGEGTLSHLDTWDTPEPFEVSLQEAVNTIWVKLSQLKEGMGPSNAASSAPATACVPPCGPPSLSLPGYQPAARVFQCATCRFVDCQFPLDCPVQDMWARADEAITLHCDVPFATPPDLPITWMFAKDLRTQDLALFEELPGSAEGTLSLTLQDPTPGTIACCLGVLSEPLVRKYFYLNVSGGSVEAEQGLQARFRAVLRWPHGRTHLHYMASLGLGLGLALGSMALVLLLV</sequence>
<dbReference type="EMBL" id="JAUNZN010000015">
    <property type="protein sequence ID" value="KAK4812309.1"/>
    <property type="molecule type" value="Genomic_DNA"/>
</dbReference>
<dbReference type="GO" id="GO:0007342">
    <property type="term" value="P:fusion of sperm to egg plasma membrane involved in single fertilization"/>
    <property type="evidence" value="ECO:0007669"/>
    <property type="project" value="InterPro"/>
</dbReference>
<organism evidence="3 4">
    <name type="scientific">Mycteria americana</name>
    <name type="common">Wood stork</name>
    <dbReference type="NCBI Taxonomy" id="33587"/>
    <lineage>
        <taxon>Eukaryota</taxon>
        <taxon>Metazoa</taxon>
        <taxon>Chordata</taxon>
        <taxon>Craniata</taxon>
        <taxon>Vertebrata</taxon>
        <taxon>Euteleostomi</taxon>
        <taxon>Archelosauria</taxon>
        <taxon>Archosauria</taxon>
        <taxon>Dinosauria</taxon>
        <taxon>Saurischia</taxon>
        <taxon>Theropoda</taxon>
        <taxon>Coelurosauria</taxon>
        <taxon>Aves</taxon>
        <taxon>Neognathae</taxon>
        <taxon>Neoaves</taxon>
        <taxon>Aequornithes</taxon>
        <taxon>Ciconiiformes</taxon>
        <taxon>Ciconiidae</taxon>
        <taxon>Mycteria</taxon>
    </lineage>
</organism>
<dbReference type="PROSITE" id="PS50835">
    <property type="entry name" value="IG_LIKE"/>
    <property type="match status" value="1"/>
</dbReference>
<protein>
    <recommendedName>
        <fullName evidence="2">Ig-like domain-containing protein</fullName>
    </recommendedName>
</protein>
<evidence type="ECO:0000313" key="4">
    <source>
        <dbReference type="Proteomes" id="UP001333110"/>
    </source>
</evidence>
<keyword evidence="1" id="KW-1133">Transmembrane helix</keyword>
<feature type="domain" description="Ig-like" evidence="2">
    <location>
        <begin position="115"/>
        <end position="206"/>
    </location>
</feature>
<dbReference type="PANTHER" id="PTHR37366:SF1">
    <property type="entry name" value="SPERM ACROSOME MEMBRANE-ASSOCIATED PROTEIN 6"/>
    <property type="match status" value="1"/>
</dbReference>
<accession>A0AAN7MSL4</accession>
<dbReference type="AlphaFoldDB" id="A0AAN7MSL4"/>
<dbReference type="PANTHER" id="PTHR37366">
    <property type="entry name" value="SPERM ACROSOME MEMBRANE-ASSOCIATED PROTEIN 6"/>
    <property type="match status" value="1"/>
</dbReference>
<name>A0AAN7MSL4_MYCAM</name>
<evidence type="ECO:0000256" key="1">
    <source>
        <dbReference type="SAM" id="Phobius"/>
    </source>
</evidence>